<protein>
    <submittedName>
        <fullName evidence="12">Solute carrier family 2, facilitated glucose transporter member 1 isoform X1</fullName>
    </submittedName>
</protein>
<keyword evidence="3" id="KW-1003">Cell membrane</keyword>
<feature type="transmembrane region" description="Helical" evidence="9">
    <location>
        <begin position="208"/>
        <end position="230"/>
    </location>
</feature>
<keyword evidence="6 9" id="KW-0472">Membrane</keyword>
<dbReference type="STRING" id="224129.A0A1W4XVS8"/>
<feature type="transmembrane region" description="Helical" evidence="9">
    <location>
        <begin position="179"/>
        <end position="202"/>
    </location>
</feature>
<dbReference type="PROSITE" id="PS00216">
    <property type="entry name" value="SUGAR_TRANSPORT_1"/>
    <property type="match status" value="1"/>
</dbReference>
<dbReference type="InterPro" id="IPR005829">
    <property type="entry name" value="Sugar_transporter_CS"/>
</dbReference>
<evidence type="ECO:0000256" key="8">
    <source>
        <dbReference type="RuleBase" id="RU003346"/>
    </source>
</evidence>
<dbReference type="GeneID" id="108745252"/>
<name>A0A1W4XVS8_AGRPL</name>
<feature type="transmembrane region" description="Helical" evidence="9">
    <location>
        <begin position="392"/>
        <end position="418"/>
    </location>
</feature>
<evidence type="ECO:0000256" key="9">
    <source>
        <dbReference type="SAM" id="Phobius"/>
    </source>
</evidence>
<keyword evidence="11" id="KW-1185">Reference proteome</keyword>
<evidence type="ECO:0000256" key="4">
    <source>
        <dbReference type="ARBA" id="ARBA00022692"/>
    </source>
</evidence>
<proteinExistence type="inferred from homology"/>
<accession>A0A1W4XVS8</accession>
<feature type="transmembrane region" description="Helical" evidence="9">
    <location>
        <begin position="364"/>
        <end position="386"/>
    </location>
</feature>
<dbReference type="OrthoDB" id="4540492at2759"/>
<keyword evidence="5 9" id="KW-1133">Transmembrane helix</keyword>
<dbReference type="GO" id="GO:0005886">
    <property type="term" value="C:plasma membrane"/>
    <property type="evidence" value="ECO:0007669"/>
    <property type="project" value="UniProtKB-SubCell"/>
</dbReference>
<dbReference type="Pfam" id="PF00083">
    <property type="entry name" value="Sugar_tr"/>
    <property type="match status" value="1"/>
</dbReference>
<feature type="transmembrane region" description="Helical" evidence="9">
    <location>
        <begin position="430"/>
        <end position="450"/>
    </location>
</feature>
<sequence length="524" mass="57230">MKLTIFEWFQSKNFYFFKTDEPHKEEKKGWTKLLILAGITTTFGSSLPVGYNIGVVNAPADIIKNFCNESMYTRYGAVLSDAQMEFLWSAIVSIFLVGGSIGSLTGSWLADNVGRKGAIVASTVLLMVAGVLFMITQVSNSVETLIAGRLLAGLAAGLVTCTIPMYLTELAPLELRGSMGVLCPLGINCGIFLGQIISLRQILGTEEFWPYLLGFYTISVVLSAVAIPFLPESPKYLLFVKKQPEQAFRQLVKIRGVPEKLLTDEIQEMQLASQQTDDEDDVWNILRVLTDSSLLLPLLLVMFLQAGQQFSGINAVFYYSVSIFKTAGLDELNSQLASIGAGSINLLMAIISIPLMAKCNRRSVLQLSCFTASFCLLILGLTITYIDLFSWMPYLCILAVLSFVLFYGVGLGPIPYFIGSELFEVGPRPSAMALGSMANWGGNFIVGMSFPSLQTAIGPGSFLIFALITLALFVFIRIYLPETKNRDPGDIALLCKHGLRSRVLDTASQSSDTVVTVPTDDNSV</sequence>
<evidence type="ECO:0000256" key="3">
    <source>
        <dbReference type="ARBA" id="ARBA00022475"/>
    </source>
</evidence>
<evidence type="ECO:0000259" key="10">
    <source>
        <dbReference type="PROSITE" id="PS50850"/>
    </source>
</evidence>
<reference evidence="12" key="1">
    <citation type="submission" date="2025-08" db="UniProtKB">
        <authorList>
            <consortium name="RefSeq"/>
        </authorList>
    </citation>
    <scope>IDENTIFICATION</scope>
    <source>
        <tissue evidence="12">Entire body</tissue>
    </source>
</reference>
<dbReference type="KEGG" id="apln:108745252"/>
<feature type="transmembrane region" description="Helical" evidence="9">
    <location>
        <begin position="86"/>
        <end position="110"/>
    </location>
</feature>
<dbReference type="Gene3D" id="1.20.1250.20">
    <property type="entry name" value="MFS general substrate transporter like domains"/>
    <property type="match status" value="1"/>
</dbReference>
<dbReference type="InterPro" id="IPR005828">
    <property type="entry name" value="MFS_sugar_transport-like"/>
</dbReference>
<evidence type="ECO:0000256" key="7">
    <source>
        <dbReference type="ARBA" id="ARBA00023180"/>
    </source>
</evidence>
<dbReference type="GO" id="GO:0005353">
    <property type="term" value="F:fructose transmembrane transporter activity"/>
    <property type="evidence" value="ECO:0007669"/>
    <property type="project" value="UniProtKB-ARBA"/>
</dbReference>
<evidence type="ECO:0000313" key="12">
    <source>
        <dbReference type="RefSeq" id="XP_018336892.1"/>
    </source>
</evidence>
<evidence type="ECO:0000256" key="5">
    <source>
        <dbReference type="ARBA" id="ARBA00022989"/>
    </source>
</evidence>
<gene>
    <name evidence="12" type="primary">LOC108745252</name>
</gene>
<feature type="transmembrane region" description="Helical" evidence="9">
    <location>
        <begin position="339"/>
        <end position="357"/>
    </location>
</feature>
<dbReference type="InterPro" id="IPR020846">
    <property type="entry name" value="MFS_dom"/>
</dbReference>
<dbReference type="FunFam" id="1.20.1250.20:FF:001511">
    <property type="entry name" value="Solute carrier family 2, facilitated glucose transporter member 5"/>
    <property type="match status" value="1"/>
</dbReference>
<dbReference type="PANTHER" id="PTHR23503">
    <property type="entry name" value="SOLUTE CARRIER FAMILY 2"/>
    <property type="match status" value="1"/>
</dbReference>
<dbReference type="Proteomes" id="UP000192223">
    <property type="component" value="Unplaced"/>
</dbReference>
<feature type="transmembrane region" description="Helical" evidence="9">
    <location>
        <begin position="147"/>
        <end position="167"/>
    </location>
</feature>
<dbReference type="PROSITE" id="PS00217">
    <property type="entry name" value="SUGAR_TRANSPORT_2"/>
    <property type="match status" value="1"/>
</dbReference>
<keyword evidence="12" id="KW-0762">Sugar transport</keyword>
<keyword evidence="7" id="KW-0325">Glycoprotein</keyword>
<keyword evidence="2 8" id="KW-0813">Transport</keyword>
<feature type="transmembrane region" description="Helical" evidence="9">
    <location>
        <begin position="33"/>
        <end position="51"/>
    </location>
</feature>
<feature type="transmembrane region" description="Helical" evidence="9">
    <location>
        <begin position="462"/>
        <end position="480"/>
    </location>
</feature>
<dbReference type="InParanoid" id="A0A1W4XVS8"/>
<comment type="similarity">
    <text evidence="8">Belongs to the major facilitator superfamily. Sugar transporter (TC 2.A.1.1) family.</text>
</comment>
<organism evidence="11 12">
    <name type="scientific">Agrilus planipennis</name>
    <name type="common">Emerald ash borer</name>
    <name type="synonym">Agrilus marcopoli</name>
    <dbReference type="NCBI Taxonomy" id="224129"/>
    <lineage>
        <taxon>Eukaryota</taxon>
        <taxon>Metazoa</taxon>
        <taxon>Ecdysozoa</taxon>
        <taxon>Arthropoda</taxon>
        <taxon>Hexapoda</taxon>
        <taxon>Insecta</taxon>
        <taxon>Pterygota</taxon>
        <taxon>Neoptera</taxon>
        <taxon>Endopterygota</taxon>
        <taxon>Coleoptera</taxon>
        <taxon>Polyphaga</taxon>
        <taxon>Elateriformia</taxon>
        <taxon>Buprestoidea</taxon>
        <taxon>Buprestidae</taxon>
        <taxon>Agrilinae</taxon>
        <taxon>Agrilus</taxon>
    </lineage>
</organism>
<feature type="domain" description="Major facilitator superfamily (MFS) profile" evidence="10">
    <location>
        <begin position="38"/>
        <end position="484"/>
    </location>
</feature>
<dbReference type="SUPFAM" id="SSF103473">
    <property type="entry name" value="MFS general substrate transporter"/>
    <property type="match status" value="1"/>
</dbReference>
<feature type="transmembrane region" description="Helical" evidence="9">
    <location>
        <begin position="117"/>
        <end position="135"/>
    </location>
</feature>
<evidence type="ECO:0000256" key="1">
    <source>
        <dbReference type="ARBA" id="ARBA00004651"/>
    </source>
</evidence>
<dbReference type="PANTHER" id="PTHR23503:SF127">
    <property type="entry name" value="FI08437P-RELATED"/>
    <property type="match status" value="1"/>
</dbReference>
<dbReference type="PRINTS" id="PR00171">
    <property type="entry name" value="SUGRTRNSPORT"/>
</dbReference>
<dbReference type="InterPro" id="IPR003663">
    <property type="entry name" value="Sugar/inositol_transpt"/>
</dbReference>
<dbReference type="InterPro" id="IPR036259">
    <property type="entry name" value="MFS_trans_sf"/>
</dbReference>
<dbReference type="RefSeq" id="XP_018336892.1">
    <property type="nucleotide sequence ID" value="XM_018481390.2"/>
</dbReference>
<evidence type="ECO:0000256" key="2">
    <source>
        <dbReference type="ARBA" id="ARBA00022448"/>
    </source>
</evidence>
<evidence type="ECO:0000313" key="11">
    <source>
        <dbReference type="Proteomes" id="UP000192223"/>
    </source>
</evidence>
<dbReference type="GO" id="GO:1990539">
    <property type="term" value="P:fructose import across plasma membrane"/>
    <property type="evidence" value="ECO:0007669"/>
    <property type="project" value="UniProtKB-ARBA"/>
</dbReference>
<evidence type="ECO:0000256" key="6">
    <source>
        <dbReference type="ARBA" id="ARBA00023136"/>
    </source>
</evidence>
<dbReference type="InterPro" id="IPR045263">
    <property type="entry name" value="GLUT"/>
</dbReference>
<dbReference type="PROSITE" id="PS50850">
    <property type="entry name" value="MFS"/>
    <property type="match status" value="1"/>
</dbReference>
<dbReference type="FunCoup" id="A0A1W4XVS8">
    <property type="interactions" value="118"/>
</dbReference>
<dbReference type="AlphaFoldDB" id="A0A1W4XVS8"/>
<comment type="subcellular location">
    <subcellularLocation>
        <location evidence="1">Cell membrane</location>
        <topology evidence="1">Multi-pass membrane protein</topology>
    </subcellularLocation>
</comment>
<keyword evidence="4 9" id="KW-0812">Transmembrane</keyword>
<dbReference type="NCBIfam" id="TIGR00879">
    <property type="entry name" value="SP"/>
    <property type="match status" value="1"/>
</dbReference>